<evidence type="ECO:0000256" key="1">
    <source>
        <dbReference type="ARBA" id="ARBA00006217"/>
    </source>
</evidence>
<evidence type="ECO:0000313" key="6">
    <source>
        <dbReference type="EMBL" id="CAF4023869.1"/>
    </source>
</evidence>
<sequence>MYTNDILLAAVLDSSNLPPAKSFIDNCCTNNVKFTQTYDENIYDNGVIPSKHLVIICCMDARLDIFRMLGLQPGEAHIIRNGGGRIRDAVRSLICSQTLFQTKELMIIHHTDCGFTYFSSNDQILASLMVQTGTLKSNLILPRSRYQFDKSDFMPVVDIEQSIRDDLAEYKQYPMLNQNIIRRQSLTLDISPISTTQIGVRSSSKIRPLNDDKFSSATTFDHHSLPRERLSKRSSIVTHSLNLSHPYQQHHRQVRQLPQPRQPRQPPQPRQARQARQLLQARQLPQARQARQPPQARPARQPPQQNQTWISSSGLLAKWTFNGTFHDEMNTYTAIAMNNPSFISNGYVNRALVLNATSNQYLYTSYIPLINASFTVELWLYPTGWPSPIDHAILGLCTNPSNDQCLHLTIRNFTSIHSLYMSFAGDNCESNESVPLNTWTHAAFVFDKVTLAMSIYRNGNLVGYCISALPLQGIENNVTIGYIPGIVAVYGSNFFQGYIDQLTIVNRAKSACEILDDATLATYYDFDNSPILNDSGPNSLPSTSQFVSFTSSGYSSKAISFNNSTSYLQISGLTGLGTTNKSFSISPWIRPHSLWGTIVFVSSTA</sequence>
<dbReference type="CDD" id="cd03379">
    <property type="entry name" value="beta_CA_cladeD"/>
    <property type="match status" value="1"/>
</dbReference>
<evidence type="ECO:0000256" key="2">
    <source>
        <dbReference type="ARBA" id="ARBA00022723"/>
    </source>
</evidence>
<dbReference type="EMBL" id="CAJOBD010005222">
    <property type="protein sequence ID" value="CAF4023869.1"/>
    <property type="molecule type" value="Genomic_DNA"/>
</dbReference>
<dbReference type="Pfam" id="PF00484">
    <property type="entry name" value="Pro_CA"/>
    <property type="match status" value="1"/>
</dbReference>
<feature type="binding site" evidence="4">
    <location>
        <position position="60"/>
    </location>
    <ligand>
        <name>Zn(2+)</name>
        <dbReference type="ChEBI" id="CHEBI:29105"/>
    </ligand>
</feature>
<feature type="region of interest" description="Disordered" evidence="5">
    <location>
        <begin position="210"/>
        <end position="307"/>
    </location>
</feature>
<dbReference type="Gene3D" id="3.40.1050.10">
    <property type="entry name" value="Carbonic anhydrase"/>
    <property type="match status" value="1"/>
</dbReference>
<name>A0A819Q5C4_9BILA</name>
<gene>
    <name evidence="6" type="ORF">JBS370_LOCUS27570</name>
</gene>
<evidence type="ECO:0000256" key="3">
    <source>
        <dbReference type="ARBA" id="ARBA00022833"/>
    </source>
</evidence>
<protein>
    <recommendedName>
        <fullName evidence="8">Carbonic anhydrase</fullName>
    </recommendedName>
</protein>
<dbReference type="SMART" id="SM00947">
    <property type="entry name" value="Pro_CA"/>
    <property type="match status" value="1"/>
</dbReference>
<dbReference type="GO" id="GO:0008270">
    <property type="term" value="F:zinc ion binding"/>
    <property type="evidence" value="ECO:0007669"/>
    <property type="project" value="InterPro"/>
</dbReference>
<reference evidence="6" key="1">
    <citation type="submission" date="2021-02" db="EMBL/GenBank/DDBJ databases">
        <authorList>
            <person name="Nowell W R."/>
        </authorList>
    </citation>
    <scope>NUCLEOTIDE SEQUENCE</scope>
</reference>
<comment type="cofactor">
    <cofactor evidence="4">
        <name>Zn(2+)</name>
        <dbReference type="ChEBI" id="CHEBI:29105"/>
    </cofactor>
    <text evidence="4">Binds 1 zinc ion per subunit.</text>
</comment>
<dbReference type="PANTHER" id="PTHR43175:SF3">
    <property type="entry name" value="CARBON DISULFIDE HYDROLASE"/>
    <property type="match status" value="1"/>
</dbReference>
<evidence type="ECO:0008006" key="8">
    <source>
        <dbReference type="Google" id="ProtNLM"/>
    </source>
</evidence>
<proteinExistence type="inferred from homology"/>
<dbReference type="SUPFAM" id="SSF53056">
    <property type="entry name" value="beta-carbonic anhydrase, cab"/>
    <property type="match status" value="1"/>
</dbReference>
<dbReference type="GO" id="GO:0004089">
    <property type="term" value="F:carbonate dehydratase activity"/>
    <property type="evidence" value="ECO:0007669"/>
    <property type="project" value="InterPro"/>
</dbReference>
<organism evidence="6 7">
    <name type="scientific">Rotaria sordida</name>
    <dbReference type="NCBI Taxonomy" id="392033"/>
    <lineage>
        <taxon>Eukaryota</taxon>
        <taxon>Metazoa</taxon>
        <taxon>Spiralia</taxon>
        <taxon>Gnathifera</taxon>
        <taxon>Rotifera</taxon>
        <taxon>Eurotatoria</taxon>
        <taxon>Bdelloidea</taxon>
        <taxon>Philodinida</taxon>
        <taxon>Philodinidae</taxon>
        <taxon>Rotaria</taxon>
    </lineage>
</organism>
<dbReference type="AlphaFoldDB" id="A0A819Q5C4"/>
<feature type="binding site" evidence="4">
    <location>
        <position position="113"/>
    </location>
    <ligand>
        <name>Zn(2+)</name>
        <dbReference type="ChEBI" id="CHEBI:29105"/>
    </ligand>
</feature>
<keyword evidence="3 4" id="KW-0862">Zinc</keyword>
<dbReference type="InterPro" id="IPR013320">
    <property type="entry name" value="ConA-like_dom_sf"/>
</dbReference>
<feature type="compositionally biased region" description="Pro residues" evidence="5">
    <location>
        <begin position="260"/>
        <end position="269"/>
    </location>
</feature>
<comment type="similarity">
    <text evidence="1">Belongs to the beta-class carbonic anhydrase family.</text>
</comment>
<feature type="binding site" evidence="4">
    <location>
        <position position="110"/>
    </location>
    <ligand>
        <name>Zn(2+)</name>
        <dbReference type="ChEBI" id="CHEBI:29105"/>
    </ligand>
</feature>
<dbReference type="Pfam" id="PF13385">
    <property type="entry name" value="Laminin_G_3"/>
    <property type="match status" value="1"/>
</dbReference>
<feature type="binding site" evidence="4">
    <location>
        <position position="58"/>
    </location>
    <ligand>
        <name>Zn(2+)</name>
        <dbReference type="ChEBI" id="CHEBI:29105"/>
    </ligand>
</feature>
<keyword evidence="2 4" id="KW-0479">Metal-binding</keyword>
<dbReference type="Proteomes" id="UP000663836">
    <property type="component" value="Unassembled WGS sequence"/>
</dbReference>
<evidence type="ECO:0000256" key="4">
    <source>
        <dbReference type="PIRSR" id="PIRSR601765-1"/>
    </source>
</evidence>
<feature type="compositionally biased region" description="Basic and acidic residues" evidence="5">
    <location>
        <begin position="210"/>
        <end position="231"/>
    </location>
</feature>
<evidence type="ECO:0000313" key="7">
    <source>
        <dbReference type="Proteomes" id="UP000663836"/>
    </source>
</evidence>
<feature type="non-terminal residue" evidence="6">
    <location>
        <position position="1"/>
    </location>
</feature>
<dbReference type="InterPro" id="IPR001765">
    <property type="entry name" value="Carbonic_anhydrase"/>
</dbReference>
<comment type="caution">
    <text evidence="6">The sequence shown here is derived from an EMBL/GenBank/DDBJ whole genome shotgun (WGS) entry which is preliminary data.</text>
</comment>
<dbReference type="SUPFAM" id="SSF49899">
    <property type="entry name" value="Concanavalin A-like lectins/glucanases"/>
    <property type="match status" value="2"/>
</dbReference>
<accession>A0A819Q5C4</accession>
<dbReference type="InterPro" id="IPR036874">
    <property type="entry name" value="Carbonic_anhydrase_sf"/>
</dbReference>
<feature type="compositionally biased region" description="Low complexity" evidence="5">
    <location>
        <begin position="270"/>
        <end position="305"/>
    </location>
</feature>
<dbReference type="Gene3D" id="2.60.120.200">
    <property type="match status" value="1"/>
</dbReference>
<dbReference type="PANTHER" id="PTHR43175">
    <property type="entry name" value="CARBONIC ANHYDRASE"/>
    <property type="match status" value="1"/>
</dbReference>
<feature type="compositionally biased region" description="Polar residues" evidence="5">
    <location>
        <begin position="233"/>
        <end position="247"/>
    </location>
</feature>
<evidence type="ECO:0000256" key="5">
    <source>
        <dbReference type="SAM" id="MobiDB-lite"/>
    </source>
</evidence>